<organism evidence="6 8">
    <name type="scientific">Modestobacter muralis</name>
    <dbReference type="NCBI Taxonomy" id="1608614"/>
    <lineage>
        <taxon>Bacteria</taxon>
        <taxon>Bacillati</taxon>
        <taxon>Actinomycetota</taxon>
        <taxon>Actinomycetes</taxon>
        <taxon>Geodermatophilales</taxon>
        <taxon>Geodermatophilaceae</taxon>
        <taxon>Modestobacter</taxon>
    </lineage>
</organism>
<evidence type="ECO:0000256" key="2">
    <source>
        <dbReference type="ARBA" id="ARBA00023295"/>
    </source>
</evidence>
<feature type="active site" description="Proton donor" evidence="3">
    <location>
        <position position="178"/>
    </location>
</feature>
<comment type="caution">
    <text evidence="6">The sequence shown here is derived from an EMBL/GenBank/DDBJ whole genome shotgun (WGS) entry which is preliminary data.</text>
</comment>
<reference evidence="7 9" key="2">
    <citation type="submission" date="2020-02" db="EMBL/GenBank/DDBJ databases">
        <title>The WGS of Modestobacter muralis DSM 100205.</title>
        <authorList>
            <person name="Jiang Z."/>
        </authorList>
    </citation>
    <scope>NUCLEOTIDE SEQUENCE [LARGE SCALE GENOMIC DNA]</scope>
    <source>
        <strain evidence="7 9">DSM 100205</strain>
    </source>
</reference>
<keyword evidence="1 3" id="KW-0378">Hydrolase</keyword>
<feature type="compositionally biased region" description="Low complexity" evidence="4">
    <location>
        <begin position="41"/>
        <end position="58"/>
    </location>
</feature>
<feature type="domain" description="GH26" evidence="5">
    <location>
        <begin position="46"/>
        <end position="362"/>
    </location>
</feature>
<dbReference type="SUPFAM" id="SSF51445">
    <property type="entry name" value="(Trans)glycosidases"/>
    <property type="match status" value="1"/>
</dbReference>
<dbReference type="InterPro" id="IPR017853">
    <property type="entry name" value="GH"/>
</dbReference>
<dbReference type="Proteomes" id="UP000471152">
    <property type="component" value="Unassembled WGS sequence"/>
</dbReference>
<dbReference type="EMBL" id="JAAGWH010000024">
    <property type="protein sequence ID" value="NEK94494.1"/>
    <property type="molecule type" value="Genomic_DNA"/>
</dbReference>
<evidence type="ECO:0000313" key="9">
    <source>
        <dbReference type="Proteomes" id="UP000471152"/>
    </source>
</evidence>
<evidence type="ECO:0000313" key="7">
    <source>
        <dbReference type="EMBL" id="NEN51382.1"/>
    </source>
</evidence>
<dbReference type="GO" id="GO:0004553">
    <property type="term" value="F:hydrolase activity, hydrolyzing O-glycosyl compounds"/>
    <property type="evidence" value="ECO:0007669"/>
    <property type="project" value="InterPro"/>
</dbReference>
<evidence type="ECO:0000259" key="5">
    <source>
        <dbReference type="PROSITE" id="PS51764"/>
    </source>
</evidence>
<protein>
    <recommendedName>
        <fullName evidence="5">GH26 domain-containing protein</fullName>
    </recommendedName>
</protein>
<dbReference type="EMBL" id="JAAGWB010000026">
    <property type="protein sequence ID" value="NEN51382.1"/>
    <property type="molecule type" value="Genomic_DNA"/>
</dbReference>
<evidence type="ECO:0000313" key="8">
    <source>
        <dbReference type="Proteomes" id="UP000468828"/>
    </source>
</evidence>
<feature type="region of interest" description="Disordered" evidence="4">
    <location>
        <begin position="41"/>
        <end position="61"/>
    </location>
</feature>
<evidence type="ECO:0000313" key="6">
    <source>
        <dbReference type="EMBL" id="NEK94494.1"/>
    </source>
</evidence>
<dbReference type="AlphaFoldDB" id="A0A6P0EXC3"/>
<reference evidence="6 8" key="1">
    <citation type="submission" date="2020-01" db="EMBL/GenBank/DDBJ databases">
        <title>the WGS Modestobacter muralis CPCC 204518.</title>
        <authorList>
            <person name="Jiang Z."/>
        </authorList>
    </citation>
    <scope>NUCLEOTIDE SEQUENCE [LARGE SCALE GENOMIC DNA]</scope>
    <source>
        <strain evidence="6 8">DSM 100205</strain>
    </source>
</reference>
<name>A0A6P0EXC3_9ACTN</name>
<feature type="region of interest" description="Disordered" evidence="4">
    <location>
        <begin position="1"/>
        <end position="22"/>
    </location>
</feature>
<dbReference type="Pfam" id="PF02156">
    <property type="entry name" value="Glyco_hydro_26"/>
    <property type="match status" value="1"/>
</dbReference>
<evidence type="ECO:0000256" key="4">
    <source>
        <dbReference type="SAM" id="MobiDB-lite"/>
    </source>
</evidence>
<feature type="compositionally biased region" description="Basic residues" evidence="4">
    <location>
        <begin position="11"/>
        <end position="22"/>
    </location>
</feature>
<proteinExistence type="inferred from homology"/>
<sequence length="362" mass="38519">MSSPTPARSGVHPRRVTRRPRRWASASIAALALVLTACSGSETTSAPAPSSPSSPSTELGATAPAAGELVGTAMGWSADAVPGVEQSVIGTWMARDSWENLALGQWLTDNPTYVAYVAEHPDGAADIGVPLVPHDSDTPFDDLLREAASGARDADYRSMGTRLAAASPATVYARVWWEMNLRPMSDGIDRELFKAAWAHAVPLIREGFAAGARPGQTLSVVFSPNADGADYEEFYPGDDLVDLMALDAYGQRWGSSTPSDAELLALLGQQLDRFTQFARSHGKGVAMAEWGNVADKADGGDEQMQGLGDFPPYVALVLDWAAREEAEYLVYFNSPDAGVGQTLQDTPQSLSMLQGAWSSAVR</sequence>
<evidence type="ECO:0000256" key="3">
    <source>
        <dbReference type="PROSITE-ProRule" id="PRU01100"/>
    </source>
</evidence>
<dbReference type="InterPro" id="IPR022790">
    <property type="entry name" value="GH26_dom"/>
</dbReference>
<keyword evidence="2 3" id="KW-0326">Glycosidase</keyword>
<gene>
    <name evidence="7" type="ORF">G3R41_10620</name>
    <name evidence="6" type="ORF">GCU67_09965</name>
</gene>
<evidence type="ECO:0000256" key="1">
    <source>
        <dbReference type="ARBA" id="ARBA00022801"/>
    </source>
</evidence>
<accession>A0A6P0EXC3</accession>
<dbReference type="PROSITE" id="PS51764">
    <property type="entry name" value="GH26"/>
    <property type="match status" value="1"/>
</dbReference>
<keyword evidence="8" id="KW-1185">Reference proteome</keyword>
<dbReference type="Proteomes" id="UP000468828">
    <property type="component" value="Unassembled WGS sequence"/>
</dbReference>
<comment type="similarity">
    <text evidence="3">Belongs to the glycosyl hydrolase 26 family.</text>
</comment>
<feature type="active site" description="Nucleophile" evidence="3">
    <location>
        <position position="289"/>
    </location>
</feature>
<dbReference type="Gene3D" id="3.20.20.80">
    <property type="entry name" value="Glycosidases"/>
    <property type="match status" value="1"/>
</dbReference>
<dbReference type="RefSeq" id="WP_163611075.1">
    <property type="nucleotide sequence ID" value="NZ_JAAGWB010000026.1"/>
</dbReference>